<evidence type="ECO:0000313" key="1">
    <source>
        <dbReference type="EMBL" id="KAJ3520854.1"/>
    </source>
</evidence>
<evidence type="ECO:0000313" key="2">
    <source>
        <dbReference type="Proteomes" id="UP001148629"/>
    </source>
</evidence>
<reference evidence="1" key="1">
    <citation type="submission" date="2022-08" db="EMBL/GenBank/DDBJ databases">
        <title>Genome Sequence of Fusarium decemcellulare.</title>
        <authorList>
            <person name="Buettner E."/>
        </authorList>
    </citation>
    <scope>NUCLEOTIDE SEQUENCE</scope>
    <source>
        <strain evidence="1">Babe19</strain>
    </source>
</reference>
<gene>
    <name evidence="1" type="ORF">NM208_g13549</name>
</gene>
<accession>A0ACC1RK12</accession>
<dbReference type="EMBL" id="JANRMS010002807">
    <property type="protein sequence ID" value="KAJ3520854.1"/>
    <property type="molecule type" value="Genomic_DNA"/>
</dbReference>
<comment type="caution">
    <text evidence="1">The sequence shown here is derived from an EMBL/GenBank/DDBJ whole genome shotgun (WGS) entry which is preliminary data.</text>
</comment>
<keyword evidence="2" id="KW-1185">Reference proteome</keyword>
<name>A0ACC1RK12_9HYPO</name>
<sequence length="400" mass="43980">MSPSKTAELWRLTASEALSRIQSDELTVQDYASSLLERIRARDEDIKAWAYLDEDAIIEQAKALDDVPKKDRGLLHGLPIAVKDVIYTKGKTTTTQFAAIHVGPKTHNPHDLLRTPGGSSTGSGAAVADFQAPIALGTQTGGSMIRPASFNGIYGFKPTWNAVSREGQKIYALIFDTLDDVFSIHDDQEEDGAISFERVKGARFAICKTVVWPFAGPGTQDALFQAAALLKTHGAIVEEIDLPSEFDDLPEWYRVMLHSEGRTAFLPEYRVGRDQIDQVLVNHVENVDNFTRKTQLEAFDRVAALRPKFDQIAGRYAAIITPSVPDEAPVGLESTGSHIFCCIWSALHTPVLNVPGFKGAHDMPIGVSLVAPRYRDRHLLKVGKAVGEIFESEGGWESRL</sequence>
<dbReference type="Proteomes" id="UP001148629">
    <property type="component" value="Unassembled WGS sequence"/>
</dbReference>
<organism evidence="1 2">
    <name type="scientific">Fusarium decemcellulare</name>
    <dbReference type="NCBI Taxonomy" id="57161"/>
    <lineage>
        <taxon>Eukaryota</taxon>
        <taxon>Fungi</taxon>
        <taxon>Dikarya</taxon>
        <taxon>Ascomycota</taxon>
        <taxon>Pezizomycotina</taxon>
        <taxon>Sordariomycetes</taxon>
        <taxon>Hypocreomycetidae</taxon>
        <taxon>Hypocreales</taxon>
        <taxon>Nectriaceae</taxon>
        <taxon>Fusarium</taxon>
        <taxon>Fusarium decemcellulare species complex</taxon>
    </lineage>
</organism>
<protein>
    <submittedName>
        <fullName evidence="1">Uncharacterized protein</fullName>
    </submittedName>
</protein>
<proteinExistence type="predicted"/>